<feature type="repeat" description="PPR" evidence="2">
    <location>
        <begin position="632"/>
        <end position="662"/>
    </location>
</feature>
<dbReference type="GO" id="GO:0008270">
    <property type="term" value="F:zinc ion binding"/>
    <property type="evidence" value="ECO:0007669"/>
    <property type="project" value="InterPro"/>
</dbReference>
<name>D8QQC7_SELML</name>
<dbReference type="Gene3D" id="1.25.40.10">
    <property type="entry name" value="Tetratricopeptide repeat domain"/>
    <property type="match status" value="7"/>
</dbReference>
<dbReference type="NCBIfam" id="TIGR00756">
    <property type="entry name" value="PPR"/>
    <property type="match status" value="6"/>
</dbReference>
<dbReference type="Proteomes" id="UP000001514">
    <property type="component" value="Unassembled WGS sequence"/>
</dbReference>
<dbReference type="PANTHER" id="PTHR47926">
    <property type="entry name" value="PENTATRICOPEPTIDE REPEAT-CONTAINING PROTEIN"/>
    <property type="match status" value="1"/>
</dbReference>
<dbReference type="FunFam" id="1.25.40.10:FF:000073">
    <property type="entry name" value="Pentatricopeptide repeat-containing protein chloroplastic"/>
    <property type="match status" value="1"/>
</dbReference>
<dbReference type="Pfam" id="PF13041">
    <property type="entry name" value="PPR_2"/>
    <property type="match status" value="5"/>
</dbReference>
<dbReference type="InterPro" id="IPR046960">
    <property type="entry name" value="PPR_At4g14850-like_plant"/>
</dbReference>
<dbReference type="InterPro" id="IPR011990">
    <property type="entry name" value="TPR-like_helical_dom_sf"/>
</dbReference>
<proteinExistence type="predicted"/>
<evidence type="ECO:0000313" key="5">
    <source>
        <dbReference type="Proteomes" id="UP000001514"/>
    </source>
</evidence>
<protein>
    <recommendedName>
        <fullName evidence="3">DYW domain-containing protein</fullName>
    </recommendedName>
</protein>
<dbReference type="FunFam" id="1.25.40.10:FF:000366">
    <property type="entry name" value="Pentatricopeptide (PPR) repeat-containing protein"/>
    <property type="match status" value="1"/>
</dbReference>
<feature type="repeat" description="PPR" evidence="2">
    <location>
        <begin position="92"/>
        <end position="126"/>
    </location>
</feature>
<dbReference type="InterPro" id="IPR046849">
    <property type="entry name" value="E2_motif"/>
</dbReference>
<feature type="repeat" description="PPR" evidence="2">
    <location>
        <begin position="127"/>
        <end position="161"/>
    </location>
</feature>
<dbReference type="GO" id="GO:0009451">
    <property type="term" value="P:RNA modification"/>
    <property type="evidence" value="ECO:0000318"/>
    <property type="project" value="GO_Central"/>
</dbReference>
<dbReference type="Pfam" id="PF20430">
    <property type="entry name" value="Eplus_motif"/>
    <property type="match status" value="1"/>
</dbReference>
<evidence type="ECO:0000256" key="1">
    <source>
        <dbReference type="ARBA" id="ARBA00022737"/>
    </source>
</evidence>
<dbReference type="eggNOG" id="KOG4197">
    <property type="taxonomic scope" value="Eukaryota"/>
</dbReference>
<dbReference type="OMA" id="QDEVCYN"/>
<dbReference type="InterPro" id="IPR032867">
    <property type="entry name" value="DYW_dom"/>
</dbReference>
<reference evidence="4 5" key="1">
    <citation type="journal article" date="2011" name="Science">
        <title>The Selaginella genome identifies genetic changes associated with the evolution of vascular plants.</title>
        <authorList>
            <person name="Banks J.A."/>
            <person name="Nishiyama T."/>
            <person name="Hasebe M."/>
            <person name="Bowman J.L."/>
            <person name="Gribskov M."/>
            <person name="dePamphilis C."/>
            <person name="Albert V.A."/>
            <person name="Aono N."/>
            <person name="Aoyama T."/>
            <person name="Ambrose B.A."/>
            <person name="Ashton N.W."/>
            <person name="Axtell M.J."/>
            <person name="Barker E."/>
            <person name="Barker M.S."/>
            <person name="Bennetzen J.L."/>
            <person name="Bonawitz N.D."/>
            <person name="Chapple C."/>
            <person name="Cheng C."/>
            <person name="Correa L.G."/>
            <person name="Dacre M."/>
            <person name="DeBarry J."/>
            <person name="Dreyer I."/>
            <person name="Elias M."/>
            <person name="Engstrom E.M."/>
            <person name="Estelle M."/>
            <person name="Feng L."/>
            <person name="Finet C."/>
            <person name="Floyd S.K."/>
            <person name="Frommer W.B."/>
            <person name="Fujita T."/>
            <person name="Gramzow L."/>
            <person name="Gutensohn M."/>
            <person name="Harholt J."/>
            <person name="Hattori M."/>
            <person name="Heyl A."/>
            <person name="Hirai T."/>
            <person name="Hiwatashi Y."/>
            <person name="Ishikawa M."/>
            <person name="Iwata M."/>
            <person name="Karol K.G."/>
            <person name="Koehler B."/>
            <person name="Kolukisaoglu U."/>
            <person name="Kubo M."/>
            <person name="Kurata T."/>
            <person name="Lalonde S."/>
            <person name="Li K."/>
            <person name="Li Y."/>
            <person name="Litt A."/>
            <person name="Lyons E."/>
            <person name="Manning G."/>
            <person name="Maruyama T."/>
            <person name="Michael T.P."/>
            <person name="Mikami K."/>
            <person name="Miyazaki S."/>
            <person name="Morinaga S."/>
            <person name="Murata T."/>
            <person name="Mueller-Roeber B."/>
            <person name="Nelson D.R."/>
            <person name="Obara M."/>
            <person name="Oguri Y."/>
            <person name="Olmstead R.G."/>
            <person name="Onodera N."/>
            <person name="Petersen B.L."/>
            <person name="Pils B."/>
            <person name="Prigge M."/>
            <person name="Rensing S.A."/>
            <person name="Riano-Pachon D.M."/>
            <person name="Roberts A.W."/>
            <person name="Sato Y."/>
            <person name="Scheller H.V."/>
            <person name="Schulz B."/>
            <person name="Schulz C."/>
            <person name="Shakirov E.V."/>
            <person name="Shibagaki N."/>
            <person name="Shinohara N."/>
            <person name="Shippen D.E."/>
            <person name="Soerensen I."/>
            <person name="Sotooka R."/>
            <person name="Sugimoto N."/>
            <person name="Sugita M."/>
            <person name="Sumikawa N."/>
            <person name="Tanurdzic M."/>
            <person name="Theissen G."/>
            <person name="Ulvskov P."/>
            <person name="Wakazuki S."/>
            <person name="Weng J.K."/>
            <person name="Willats W.W."/>
            <person name="Wipf D."/>
            <person name="Wolf P.G."/>
            <person name="Yang L."/>
            <person name="Zimmer A.D."/>
            <person name="Zhu Q."/>
            <person name="Mitros T."/>
            <person name="Hellsten U."/>
            <person name="Loque D."/>
            <person name="Otillar R."/>
            <person name="Salamov A."/>
            <person name="Schmutz J."/>
            <person name="Shapiro H."/>
            <person name="Lindquist E."/>
            <person name="Lucas S."/>
            <person name="Rokhsar D."/>
            <person name="Grigoriev I.V."/>
        </authorList>
    </citation>
    <scope>NUCLEOTIDE SEQUENCE [LARGE SCALE GENOMIC DNA]</scope>
</reference>
<dbReference type="PROSITE" id="PS51375">
    <property type="entry name" value="PPR"/>
    <property type="match status" value="9"/>
</dbReference>
<dbReference type="EMBL" id="GL377565">
    <property type="protein sequence ID" value="EFJ38434.1"/>
    <property type="molecule type" value="Genomic_DNA"/>
</dbReference>
<sequence length="903" mass="99251">MARCCQGLGAAAPAPAADLPSSSSGATRPAHLVRLLRAAGDDRLLSQGRRIHARIVSLGLEEELGNHLLRLYLKCESLGDVEEVFSRLEVRDEASWTTIITAYTEHGQAKRAIGMFHRMQQEGVRCDAVTFLAVLKACARLGDLSQGRSIHAWIVESGLKGKSVLANLLLHIYGSCGCVASAMLLFEKMERDLVSWNAAIAANAQSGDLGIALELFQRMQLEGVRPARITLVIALTVCATIRQAQAIHFIVRESGLEQTLVVSTALASAYARLGHLYQAKEVFDRAAERDVVSWNAMLGAYAQHGHMSEAALLFARMLHEGISPSKVTLVNASTGCSSLRFGRMIHGCALEKGLDRDIVLGNALLDMYTRCGSPEEARHLFKRIPCNAVSWNTMIAGSSQKGQMKRAVELFQRMQLEGMAPVRATYLNLLEAVASNPEEARAMAEGRKLHSRIVSCGYASEPAIGTAVVKMYASCGAIDEAAASFQRGAMEDRHDVVSWNAIISSLSQHGHGKRALGFFRRMDLHGVAPNQITCVAVLDACAGAAALTEGEIVHDHLRHSGMESNLFVATALASMYGRCGSLESAREIFEKVAVERDVVIFNAMIAAYSQNGLAGEALKLFWRMQQEGSRPDEQSFVSVLSACSHGGLADEGWEIFRSMRQSYGIAPSEDHYACAVDVLGRAGWLADAEELIRCMDVKPTVLVWKTLLGACRKYRDVDRGRLANSMVRELDPGDESAYVVLSNILAGAGKWDEAAEVRTEMESRGLRKEAGKSWIEIKSRVHEFVAGDRSHPRSEEIYRELERLHAEIREIGYVPDTRLVLRKVDEAEKERLLCQHSERLAIALGVMSSSTDTVRVMKNLRVCEDCHNATKFISKIVNKEIVVRDTHRFHHFVDGSCSCGDYW</sequence>
<dbReference type="AlphaFoldDB" id="D8QQC7"/>
<accession>D8QQC7</accession>
<feature type="repeat" description="PPR" evidence="2">
    <location>
        <begin position="734"/>
        <end position="768"/>
    </location>
</feature>
<feature type="repeat" description="PPR" evidence="2">
    <location>
        <begin position="495"/>
        <end position="529"/>
    </location>
</feature>
<dbReference type="FunFam" id="1.25.40.10:FF:000381">
    <property type="entry name" value="Pentatricopeptide repeat-containing protein"/>
    <property type="match status" value="1"/>
</dbReference>
<evidence type="ECO:0000256" key="2">
    <source>
        <dbReference type="PROSITE-ProRule" id="PRU00708"/>
    </source>
</evidence>
<dbReference type="HOGENOM" id="CLU_002706_15_1_1"/>
<dbReference type="Gramene" id="EFJ38434">
    <property type="protein sequence ID" value="EFJ38434"/>
    <property type="gene ID" value="SELMODRAFT_74842"/>
</dbReference>
<organism evidence="5">
    <name type="scientific">Selaginella moellendorffii</name>
    <name type="common">Spikemoss</name>
    <dbReference type="NCBI Taxonomy" id="88036"/>
    <lineage>
        <taxon>Eukaryota</taxon>
        <taxon>Viridiplantae</taxon>
        <taxon>Streptophyta</taxon>
        <taxon>Embryophyta</taxon>
        <taxon>Tracheophyta</taxon>
        <taxon>Lycopodiopsida</taxon>
        <taxon>Selaginellales</taxon>
        <taxon>Selaginellaceae</taxon>
        <taxon>Selaginella</taxon>
    </lineage>
</organism>
<evidence type="ECO:0000259" key="3">
    <source>
        <dbReference type="Pfam" id="PF14432"/>
    </source>
</evidence>
<dbReference type="GO" id="GO:0003723">
    <property type="term" value="F:RNA binding"/>
    <property type="evidence" value="ECO:0007669"/>
    <property type="project" value="InterPro"/>
</dbReference>
<dbReference type="InterPro" id="IPR002885">
    <property type="entry name" value="PPR_rpt"/>
</dbReference>
<feature type="repeat" description="PPR" evidence="2">
    <location>
        <begin position="290"/>
        <end position="324"/>
    </location>
</feature>
<feature type="repeat" description="PPR" evidence="2">
    <location>
        <begin position="192"/>
        <end position="226"/>
    </location>
</feature>
<feature type="repeat" description="PPR" evidence="2">
    <location>
        <begin position="597"/>
        <end position="631"/>
    </location>
</feature>
<keyword evidence="1" id="KW-0677">Repeat</keyword>
<gene>
    <name evidence="4" type="ORF">SELMODRAFT_74842</name>
</gene>
<dbReference type="OrthoDB" id="1902591at2759"/>
<dbReference type="Pfam" id="PF01535">
    <property type="entry name" value="PPR"/>
    <property type="match status" value="5"/>
</dbReference>
<dbReference type="Pfam" id="PF14432">
    <property type="entry name" value="DYW_deaminase"/>
    <property type="match status" value="1"/>
</dbReference>
<evidence type="ECO:0000313" key="4">
    <source>
        <dbReference type="EMBL" id="EFJ38434.1"/>
    </source>
</evidence>
<feature type="domain" description="DYW" evidence="3">
    <location>
        <begin position="812"/>
        <end position="903"/>
    </location>
</feature>
<dbReference type="InterPro" id="IPR046848">
    <property type="entry name" value="E_motif"/>
</dbReference>
<dbReference type="Pfam" id="PF20431">
    <property type="entry name" value="E_motif"/>
    <property type="match status" value="1"/>
</dbReference>
<dbReference type="InParanoid" id="D8QQC7"/>
<dbReference type="FunFam" id="1.25.40.10:FF:000031">
    <property type="entry name" value="Pentatricopeptide repeat-containing protein mitochondrial"/>
    <property type="match status" value="1"/>
</dbReference>
<dbReference type="PANTHER" id="PTHR47926:SF533">
    <property type="entry name" value="DYW DOMAIN-CONTAINING PROTEIN"/>
    <property type="match status" value="1"/>
</dbReference>
<feature type="repeat" description="PPR" evidence="2">
    <location>
        <begin position="387"/>
        <end position="421"/>
    </location>
</feature>
<dbReference type="SUPFAM" id="SSF48452">
    <property type="entry name" value="TPR-like"/>
    <property type="match status" value="2"/>
</dbReference>
<dbReference type="KEGG" id="smo:SELMODRAFT_74842"/>
<keyword evidence="5" id="KW-1185">Reference proteome</keyword>